<dbReference type="EMBL" id="BTSY01000003">
    <property type="protein sequence ID" value="GMT20256.1"/>
    <property type="molecule type" value="Genomic_DNA"/>
</dbReference>
<organism evidence="1 2">
    <name type="scientific">Pristionchus fissidentatus</name>
    <dbReference type="NCBI Taxonomy" id="1538716"/>
    <lineage>
        <taxon>Eukaryota</taxon>
        <taxon>Metazoa</taxon>
        <taxon>Ecdysozoa</taxon>
        <taxon>Nematoda</taxon>
        <taxon>Chromadorea</taxon>
        <taxon>Rhabditida</taxon>
        <taxon>Rhabditina</taxon>
        <taxon>Diplogasteromorpha</taxon>
        <taxon>Diplogasteroidea</taxon>
        <taxon>Neodiplogasteridae</taxon>
        <taxon>Pristionchus</taxon>
    </lineage>
</organism>
<proteinExistence type="predicted"/>
<feature type="non-terminal residue" evidence="1">
    <location>
        <position position="1"/>
    </location>
</feature>
<sequence length="65" mass="7311">RQCSSSFGVRVKLGDDDGADVYRVSKGSGLCLASLTDRCIHHEDDVVWLHSIGNLQHFLEERRLL</sequence>
<protein>
    <submittedName>
        <fullName evidence="1">Uncharacterized protein</fullName>
    </submittedName>
</protein>
<keyword evidence="2" id="KW-1185">Reference proteome</keyword>
<reference evidence="1" key="1">
    <citation type="submission" date="2023-10" db="EMBL/GenBank/DDBJ databases">
        <title>Genome assembly of Pristionchus species.</title>
        <authorList>
            <person name="Yoshida K."/>
            <person name="Sommer R.J."/>
        </authorList>
    </citation>
    <scope>NUCLEOTIDE SEQUENCE</scope>
    <source>
        <strain evidence="1">RS5133</strain>
    </source>
</reference>
<evidence type="ECO:0000313" key="2">
    <source>
        <dbReference type="Proteomes" id="UP001432322"/>
    </source>
</evidence>
<feature type="non-terminal residue" evidence="1">
    <location>
        <position position="65"/>
    </location>
</feature>
<dbReference type="AlphaFoldDB" id="A0AAV5VNR5"/>
<evidence type="ECO:0000313" key="1">
    <source>
        <dbReference type="EMBL" id="GMT20256.1"/>
    </source>
</evidence>
<dbReference type="Proteomes" id="UP001432322">
    <property type="component" value="Unassembled WGS sequence"/>
</dbReference>
<name>A0AAV5VNR5_9BILA</name>
<comment type="caution">
    <text evidence="1">The sequence shown here is derived from an EMBL/GenBank/DDBJ whole genome shotgun (WGS) entry which is preliminary data.</text>
</comment>
<accession>A0AAV5VNR5</accession>
<gene>
    <name evidence="1" type="ORF">PFISCL1PPCAC_11553</name>
</gene>